<dbReference type="Gene3D" id="1.20.5.190">
    <property type="match status" value="1"/>
</dbReference>
<dbReference type="CDD" id="cd23767">
    <property type="entry name" value="IQCD"/>
    <property type="match status" value="1"/>
</dbReference>
<feature type="region of interest" description="Disordered" evidence="4">
    <location>
        <begin position="680"/>
        <end position="826"/>
    </location>
</feature>
<dbReference type="KEGG" id="dzi:111312405"/>
<dbReference type="InterPro" id="IPR000048">
    <property type="entry name" value="IQ_motif_EF-hand-BS"/>
</dbReference>
<keyword evidence="1" id="KW-0112">Calmodulin-binding</keyword>
<evidence type="ECO:0000256" key="2">
    <source>
        <dbReference type="ARBA" id="ARBA00024341"/>
    </source>
</evidence>
<sequence>MGKSPGKWIKTVLFGKKSSKSSYPKGREKVANEREVLVPARASETDVVVAPPFSSQMNPYATKGDEKKLELENKETANISHDDGISLPMSQGIDSQESTRQDSPYDPERIKQEQAATMAQAAFRGYLARRAFRALKGIIRLQALIRGHLVRRQAISTLCCMMGIVKLQAHVRGLMVRHSDGGLEVQKKCNQINLLQESKLVVFLGVNMPARIGKLSANVFVCKLVASSPAVMPVHLRYDIGEPNSVWNWLERWSVSCFWKPVPQPKKASDYKLQKKQFNGQAVEMDTGRPKRSVRRIRPANLDGTSVQATSEFDKTKRNLRKNSSHPAESVQENPQNELEKVKRNLRKVHNPVVDNSLRSEVEFEKPKQSLENASSTTNIDTLEQSLNSSAEKTNQEMAMTVDSSAEKMKKETAMTVNSSAEKIRKETVTVNSSAEKMKKEMALTINSSAEKIRKEAHTVFSSAERMKKETALTISSSAEKIRKETPTVFSSAERMKKETALIISSSADKIRKETPTVFSSAERMKKETALTINSSAEKMKKEAAMTVNSSAEKMRQEMTTVNSSAEKLKKETVLTINSSAEKMKKEAAMTVNSSAEKMRREMTTVNSSAEKLKKETALTLNSSAEKMKKEMATAVNGSAEKTEKQMTMAVSKSPDIETMPVQLGMNETSDLLHADPEAVDLKPSVDRTVKDENTPTKNVELNRKDDSVNNENQKSGRKASTTAKQDRTENEPQNSPALPSYMAATESAKAKLRLQGSSCSGQDGGDKNNLTRRQSLPSSANSKISSQSPRTQRLVHSGKAGSKSDRSMLSSRDGNAKATQVEWKR</sequence>
<evidence type="ECO:0000256" key="4">
    <source>
        <dbReference type="SAM" id="MobiDB-lite"/>
    </source>
</evidence>
<dbReference type="PROSITE" id="PS50096">
    <property type="entry name" value="IQ"/>
    <property type="match status" value="2"/>
</dbReference>
<feature type="compositionally biased region" description="Polar residues" evidence="4">
    <location>
        <begin position="325"/>
        <end position="337"/>
    </location>
</feature>
<feature type="region of interest" description="Disordered" evidence="4">
    <location>
        <begin position="300"/>
        <end position="337"/>
    </location>
</feature>
<comment type="subunit">
    <text evidence="3">Binds to multiple calmodulin (CaM) in the presence of Ca(2+) and CaM-like proteins.</text>
</comment>
<dbReference type="InterPro" id="IPR025064">
    <property type="entry name" value="DUF4005"/>
</dbReference>
<gene>
    <name evidence="7" type="primary">LOC111312405</name>
</gene>
<reference evidence="7" key="1">
    <citation type="submission" date="2025-08" db="UniProtKB">
        <authorList>
            <consortium name="RefSeq"/>
        </authorList>
    </citation>
    <scope>IDENTIFICATION</scope>
    <source>
        <tissue evidence="7">Fruit stalk</tissue>
    </source>
</reference>
<feature type="domain" description="DUF4005" evidence="5">
    <location>
        <begin position="727"/>
        <end position="803"/>
    </location>
</feature>
<protein>
    <submittedName>
        <fullName evidence="7">Protein IQ-DOMAIN 31-like isoform X1</fullName>
    </submittedName>
</protein>
<evidence type="ECO:0000313" key="6">
    <source>
        <dbReference type="Proteomes" id="UP000515121"/>
    </source>
</evidence>
<dbReference type="SMART" id="SM00015">
    <property type="entry name" value="IQ"/>
    <property type="match status" value="2"/>
</dbReference>
<dbReference type="AlphaFoldDB" id="A0A6P6AU49"/>
<evidence type="ECO:0000256" key="3">
    <source>
        <dbReference type="ARBA" id="ARBA00024378"/>
    </source>
</evidence>
<keyword evidence="6" id="KW-1185">Reference proteome</keyword>
<dbReference type="PANTHER" id="PTHR32295">
    <property type="entry name" value="IQ-DOMAIN 5-RELATED"/>
    <property type="match status" value="1"/>
</dbReference>
<feature type="compositionally biased region" description="Polar residues" evidence="4">
    <location>
        <begin position="772"/>
        <end position="792"/>
    </location>
</feature>
<dbReference type="GO" id="GO:0005516">
    <property type="term" value="F:calmodulin binding"/>
    <property type="evidence" value="ECO:0007669"/>
    <property type="project" value="UniProtKB-KW"/>
</dbReference>
<dbReference type="OrthoDB" id="1101566at2759"/>
<name>A0A6P6AU49_DURZI</name>
<evidence type="ECO:0000313" key="7">
    <source>
        <dbReference type="RefSeq" id="XP_022768356.1"/>
    </source>
</evidence>
<proteinExistence type="inferred from homology"/>
<dbReference type="PANTHER" id="PTHR32295:SF281">
    <property type="entry name" value="PROTEIN IQ-DOMAIN 31"/>
    <property type="match status" value="1"/>
</dbReference>
<comment type="similarity">
    <text evidence="2">Belongs to the IQD family.</text>
</comment>
<feature type="compositionally biased region" description="Basic and acidic residues" evidence="4">
    <location>
        <begin position="680"/>
        <end position="708"/>
    </location>
</feature>
<dbReference type="Proteomes" id="UP000515121">
    <property type="component" value="Unplaced"/>
</dbReference>
<dbReference type="Pfam" id="PF13178">
    <property type="entry name" value="DUF4005"/>
    <property type="match status" value="1"/>
</dbReference>
<dbReference type="RefSeq" id="XP_022768356.1">
    <property type="nucleotide sequence ID" value="XM_022912621.1"/>
</dbReference>
<organism evidence="6 7">
    <name type="scientific">Durio zibethinus</name>
    <name type="common">Durian</name>
    <dbReference type="NCBI Taxonomy" id="66656"/>
    <lineage>
        <taxon>Eukaryota</taxon>
        <taxon>Viridiplantae</taxon>
        <taxon>Streptophyta</taxon>
        <taxon>Embryophyta</taxon>
        <taxon>Tracheophyta</taxon>
        <taxon>Spermatophyta</taxon>
        <taxon>Magnoliopsida</taxon>
        <taxon>eudicotyledons</taxon>
        <taxon>Gunneridae</taxon>
        <taxon>Pentapetalae</taxon>
        <taxon>rosids</taxon>
        <taxon>malvids</taxon>
        <taxon>Malvales</taxon>
        <taxon>Malvaceae</taxon>
        <taxon>Helicteroideae</taxon>
        <taxon>Durio</taxon>
    </lineage>
</organism>
<dbReference type="GeneID" id="111312405"/>
<feature type="compositionally biased region" description="Polar residues" evidence="4">
    <location>
        <begin position="88"/>
        <end position="102"/>
    </location>
</feature>
<evidence type="ECO:0000259" key="5">
    <source>
        <dbReference type="Pfam" id="PF13178"/>
    </source>
</evidence>
<evidence type="ECO:0000256" key="1">
    <source>
        <dbReference type="ARBA" id="ARBA00022860"/>
    </source>
</evidence>
<feature type="region of interest" description="Disordered" evidence="4">
    <location>
        <begin position="80"/>
        <end position="107"/>
    </location>
</feature>
<dbReference type="Pfam" id="PF00612">
    <property type="entry name" value="IQ"/>
    <property type="match status" value="2"/>
</dbReference>
<accession>A0A6P6AU49</accession>
<feature type="compositionally biased region" description="Polar residues" evidence="4">
    <location>
        <begin position="710"/>
        <end position="724"/>
    </location>
</feature>